<dbReference type="InterPro" id="IPR036318">
    <property type="entry name" value="FAD-bd_PCMH-like_sf"/>
</dbReference>
<evidence type="ECO:0000256" key="1">
    <source>
        <dbReference type="ARBA" id="ARBA00004141"/>
    </source>
</evidence>
<dbReference type="InterPro" id="IPR044751">
    <property type="entry name" value="Ion_transp-like_CBS"/>
</dbReference>
<reference evidence="14" key="1">
    <citation type="submission" date="2020-10" db="EMBL/GenBank/DDBJ databases">
        <authorList>
            <person name="Gilroy R."/>
        </authorList>
    </citation>
    <scope>NUCLEOTIDE SEQUENCE</scope>
    <source>
        <strain evidence="14">F6-4510</strain>
    </source>
</reference>
<dbReference type="FunFam" id="3.10.580.10:FF:000002">
    <property type="entry name" value="Magnesium/cobalt efflux protein CorC"/>
    <property type="match status" value="1"/>
</dbReference>
<dbReference type="SUPFAM" id="SSF54631">
    <property type="entry name" value="CBS-domain pair"/>
    <property type="match status" value="1"/>
</dbReference>
<feature type="chain" id="PRO_5039197281" evidence="11">
    <location>
        <begin position="18"/>
        <end position="405"/>
    </location>
</feature>
<keyword evidence="11" id="KW-0732">Signal</keyword>
<feature type="transmembrane region" description="Helical" evidence="10">
    <location>
        <begin position="123"/>
        <end position="146"/>
    </location>
</feature>
<evidence type="ECO:0000256" key="4">
    <source>
        <dbReference type="ARBA" id="ARBA00022737"/>
    </source>
</evidence>
<dbReference type="Pfam" id="PF00571">
    <property type="entry name" value="CBS"/>
    <property type="match status" value="2"/>
</dbReference>
<feature type="domain" description="CBS" evidence="12">
    <location>
        <begin position="201"/>
        <end position="260"/>
    </location>
</feature>
<evidence type="ECO:0000259" key="12">
    <source>
        <dbReference type="PROSITE" id="PS51371"/>
    </source>
</evidence>
<dbReference type="InterPro" id="IPR016169">
    <property type="entry name" value="FAD-bd_PCMH_sub2"/>
</dbReference>
<reference evidence="14" key="2">
    <citation type="journal article" date="2021" name="PeerJ">
        <title>Extensive microbial diversity within the chicken gut microbiome revealed by metagenomics and culture.</title>
        <authorList>
            <person name="Gilroy R."/>
            <person name="Ravi A."/>
            <person name="Getino M."/>
            <person name="Pursley I."/>
            <person name="Horton D.L."/>
            <person name="Alikhan N.F."/>
            <person name="Baker D."/>
            <person name="Gharbi K."/>
            <person name="Hall N."/>
            <person name="Watson M."/>
            <person name="Adriaenssens E.M."/>
            <person name="Foster-Nyarko E."/>
            <person name="Jarju S."/>
            <person name="Secka A."/>
            <person name="Antonio M."/>
            <person name="Oren A."/>
            <person name="Chaudhuri R.R."/>
            <person name="La Ragione R."/>
            <person name="Hildebrand F."/>
            <person name="Pallen M.J."/>
        </authorList>
    </citation>
    <scope>NUCLEOTIDE SEQUENCE</scope>
    <source>
        <strain evidence="14">F6-4510</strain>
    </source>
</reference>
<comment type="caution">
    <text evidence="14">The sequence shown here is derived from an EMBL/GenBank/DDBJ whole genome shotgun (WGS) entry which is preliminary data.</text>
</comment>
<organism evidence="14 15">
    <name type="scientific">Candidatus Fimicola merdigallinarum</name>
    <dbReference type="NCBI Taxonomy" id="2840819"/>
    <lineage>
        <taxon>Bacteria</taxon>
        <taxon>Bacillati</taxon>
        <taxon>Bacillota</taxon>
        <taxon>Clostridia</taxon>
        <taxon>Lachnospirales</taxon>
        <taxon>Lachnospiraceae</taxon>
        <taxon>Lachnospiraceae incertae sedis</taxon>
        <taxon>Candidatus Fimicola</taxon>
    </lineage>
</organism>
<dbReference type="InterPro" id="IPR046342">
    <property type="entry name" value="CBS_dom_sf"/>
</dbReference>
<feature type="domain" description="CNNM transmembrane" evidence="13">
    <location>
        <begin position="1"/>
        <end position="182"/>
    </location>
</feature>
<dbReference type="SUPFAM" id="SSF56176">
    <property type="entry name" value="FAD-binding/transporter-associated domain-like"/>
    <property type="match status" value="1"/>
</dbReference>
<evidence type="ECO:0000256" key="6">
    <source>
        <dbReference type="ARBA" id="ARBA00023122"/>
    </source>
</evidence>
<comment type="subcellular location">
    <subcellularLocation>
        <location evidence="1">Membrane</location>
        <topology evidence="1">Multi-pass membrane protein</topology>
    </subcellularLocation>
</comment>
<name>A0A9D9H3M8_9FIRM</name>
<dbReference type="CDD" id="cd04590">
    <property type="entry name" value="CBS_pair_CorC_HlyC_assoc"/>
    <property type="match status" value="1"/>
</dbReference>
<dbReference type="GO" id="GO:0005886">
    <property type="term" value="C:plasma membrane"/>
    <property type="evidence" value="ECO:0007669"/>
    <property type="project" value="TreeGrafter"/>
</dbReference>
<dbReference type="Proteomes" id="UP000823611">
    <property type="component" value="Unassembled WGS sequence"/>
</dbReference>
<accession>A0A9D9H3M8</accession>
<dbReference type="InterPro" id="IPR000644">
    <property type="entry name" value="CBS_dom"/>
</dbReference>
<feature type="domain" description="CBS" evidence="12">
    <location>
        <begin position="263"/>
        <end position="320"/>
    </location>
</feature>
<keyword evidence="7 9" id="KW-0472">Membrane</keyword>
<protein>
    <submittedName>
        <fullName evidence="14">HlyC/CorC family transporter</fullName>
    </submittedName>
</protein>
<feature type="signal peptide" evidence="11">
    <location>
        <begin position="1"/>
        <end position="17"/>
    </location>
</feature>
<dbReference type="PROSITE" id="PS51371">
    <property type="entry name" value="CBS"/>
    <property type="match status" value="2"/>
</dbReference>
<gene>
    <name evidence="14" type="ORF">IAC55_08010</name>
</gene>
<comment type="similarity">
    <text evidence="2">Belongs to the UPF0053 family.</text>
</comment>
<evidence type="ECO:0000313" key="15">
    <source>
        <dbReference type="Proteomes" id="UP000823611"/>
    </source>
</evidence>
<proteinExistence type="inferred from homology"/>
<dbReference type="Gene3D" id="3.30.465.10">
    <property type="match status" value="1"/>
</dbReference>
<dbReference type="Pfam" id="PF01595">
    <property type="entry name" value="CNNM"/>
    <property type="match status" value="1"/>
</dbReference>
<dbReference type="PROSITE" id="PS51846">
    <property type="entry name" value="CNNM"/>
    <property type="match status" value="1"/>
</dbReference>
<evidence type="ECO:0000256" key="3">
    <source>
        <dbReference type="ARBA" id="ARBA00022692"/>
    </source>
</evidence>
<evidence type="ECO:0000313" key="14">
    <source>
        <dbReference type="EMBL" id="MBO8435246.1"/>
    </source>
</evidence>
<evidence type="ECO:0000256" key="9">
    <source>
        <dbReference type="PROSITE-ProRule" id="PRU01193"/>
    </source>
</evidence>
<dbReference type="AlphaFoldDB" id="A0A9D9H3M8"/>
<evidence type="ECO:0000256" key="5">
    <source>
        <dbReference type="ARBA" id="ARBA00022989"/>
    </source>
</evidence>
<keyword evidence="3 9" id="KW-0812">Transmembrane</keyword>
<evidence type="ECO:0000256" key="11">
    <source>
        <dbReference type="SAM" id="SignalP"/>
    </source>
</evidence>
<evidence type="ECO:0000256" key="10">
    <source>
        <dbReference type="SAM" id="Phobius"/>
    </source>
</evidence>
<evidence type="ECO:0000256" key="2">
    <source>
        <dbReference type="ARBA" id="ARBA00006337"/>
    </source>
</evidence>
<dbReference type="SMART" id="SM00116">
    <property type="entry name" value="CBS"/>
    <property type="match status" value="2"/>
</dbReference>
<sequence>MIGVLVVLLLMSAFFSASETALTSLSKIRLKNMVEDKVKNADLIEKLISNPNKLLSAILVGNNLVNIAATSILTSLTLAYAPKNGVAIATAITTVAILIFGEITPKTFAAQNSEKVSLAVAKLINVVIFILTPVIAILNVLTGFIIKILGVKKDSNLTTITEAELKTMVNVSHEEGVIEIDERRMINNVFEFDNSKAKDVMTPRTDMVAVEDNLDYKDIVALFKEERFSRLPVYHESIDNIVGVLHLKDIVFIDEKDFSVEKYMREPFFTYESKIVSELFSEMRTKKIPVAIILDEYGGTSGIVTMEDMVEEIMGEISDEYDEDDNDITVIKEDEYIVDGSTRLEDVNEMIGTRFESEDFDTIGGYVIGVMGRFPDEGEEIETDGVKIKVEKSDKNRIDELRIFT</sequence>
<evidence type="ECO:0000259" key="13">
    <source>
        <dbReference type="PROSITE" id="PS51846"/>
    </source>
</evidence>
<feature type="transmembrane region" description="Helical" evidence="10">
    <location>
        <begin position="54"/>
        <end position="73"/>
    </location>
</feature>
<dbReference type="InterPro" id="IPR002550">
    <property type="entry name" value="CNNM"/>
</dbReference>
<keyword evidence="6 8" id="KW-0129">CBS domain</keyword>
<dbReference type="Pfam" id="PF03471">
    <property type="entry name" value="CorC_HlyC"/>
    <property type="match status" value="1"/>
</dbReference>
<dbReference type="PANTHER" id="PTHR22777">
    <property type="entry name" value="HEMOLYSIN-RELATED"/>
    <property type="match status" value="1"/>
</dbReference>
<dbReference type="Gene3D" id="3.10.580.10">
    <property type="entry name" value="CBS-domain"/>
    <property type="match status" value="1"/>
</dbReference>
<dbReference type="EMBL" id="JADIMX010000155">
    <property type="protein sequence ID" value="MBO8435246.1"/>
    <property type="molecule type" value="Genomic_DNA"/>
</dbReference>
<keyword evidence="5 9" id="KW-1133">Transmembrane helix</keyword>
<dbReference type="SMART" id="SM01091">
    <property type="entry name" value="CorC_HlyC"/>
    <property type="match status" value="1"/>
</dbReference>
<dbReference type="GO" id="GO:0050660">
    <property type="term" value="F:flavin adenine dinucleotide binding"/>
    <property type="evidence" value="ECO:0007669"/>
    <property type="project" value="InterPro"/>
</dbReference>
<evidence type="ECO:0000256" key="7">
    <source>
        <dbReference type="ARBA" id="ARBA00023136"/>
    </source>
</evidence>
<evidence type="ECO:0000256" key="8">
    <source>
        <dbReference type="PROSITE-ProRule" id="PRU00703"/>
    </source>
</evidence>
<feature type="transmembrane region" description="Helical" evidence="10">
    <location>
        <begin position="85"/>
        <end position="103"/>
    </location>
</feature>
<dbReference type="PANTHER" id="PTHR22777:SF17">
    <property type="entry name" value="UPF0053 PROTEIN SLL0260"/>
    <property type="match status" value="1"/>
</dbReference>
<dbReference type="InterPro" id="IPR005170">
    <property type="entry name" value="Transptr-assoc_dom"/>
</dbReference>
<keyword evidence="4" id="KW-0677">Repeat</keyword>